<dbReference type="GO" id="GO:0007165">
    <property type="term" value="P:signal transduction"/>
    <property type="evidence" value="ECO:0007669"/>
    <property type="project" value="InterPro"/>
</dbReference>
<name>A0A0M2UPY2_9BACT</name>
<dbReference type="InterPro" id="IPR035897">
    <property type="entry name" value="Toll_tir_struct_dom_sf"/>
</dbReference>
<keyword evidence="3" id="KW-1185">Reference proteome</keyword>
<dbReference type="EMBL" id="LAQJ01000308">
    <property type="protein sequence ID" value="KKO17952.1"/>
    <property type="molecule type" value="Genomic_DNA"/>
</dbReference>
<dbReference type="Proteomes" id="UP000034954">
    <property type="component" value="Unassembled WGS sequence"/>
</dbReference>
<feature type="domain" description="TIR" evidence="1">
    <location>
        <begin position="7"/>
        <end position="173"/>
    </location>
</feature>
<accession>A0A0M2UPY2</accession>
<protein>
    <recommendedName>
        <fullName evidence="1">TIR domain-containing protein</fullName>
    </recommendedName>
</protein>
<dbReference type="SUPFAM" id="SSF52200">
    <property type="entry name" value="Toll/Interleukin receptor TIR domain"/>
    <property type="match status" value="1"/>
</dbReference>
<proteinExistence type="predicted"/>
<dbReference type="Gene3D" id="3.40.50.10140">
    <property type="entry name" value="Toll/interleukin-1 receptor homology (TIR) domain"/>
    <property type="match status" value="1"/>
</dbReference>
<dbReference type="PROSITE" id="PS50104">
    <property type="entry name" value="TIR"/>
    <property type="match status" value="1"/>
</dbReference>
<dbReference type="PATRIC" id="fig|380242.3.peg.4135"/>
<dbReference type="InterPro" id="IPR000157">
    <property type="entry name" value="TIR_dom"/>
</dbReference>
<comment type="caution">
    <text evidence="2">The sequence shown here is derived from an EMBL/GenBank/DDBJ whole genome shotgun (WGS) entry which is preliminary data.</text>
</comment>
<reference evidence="2 3" key="1">
    <citation type="journal article" date="2013" name="BMC Microbiol.">
        <title>Identification of the type II cytochrome c maturation pathway in anammox bacteria by comparative genomics.</title>
        <authorList>
            <person name="Ferousi C."/>
            <person name="Speth D.R."/>
            <person name="Reimann J."/>
            <person name="Op den Camp H.J."/>
            <person name="Allen J.W."/>
            <person name="Keltjens J.T."/>
            <person name="Jetten M.S."/>
        </authorList>
    </citation>
    <scope>NUCLEOTIDE SEQUENCE [LARGE SCALE GENOMIC DNA]</scope>
    <source>
        <strain evidence="2">RU1</strain>
    </source>
</reference>
<dbReference type="AlphaFoldDB" id="A0A0M2UPY2"/>
<organism evidence="2 3">
    <name type="scientific">Candidatus Brocadia fulgida</name>
    <dbReference type="NCBI Taxonomy" id="380242"/>
    <lineage>
        <taxon>Bacteria</taxon>
        <taxon>Pseudomonadati</taxon>
        <taxon>Planctomycetota</taxon>
        <taxon>Candidatus Brocadiia</taxon>
        <taxon>Candidatus Brocadiales</taxon>
        <taxon>Candidatus Brocadiaceae</taxon>
        <taxon>Candidatus Brocadia</taxon>
    </lineage>
</organism>
<evidence type="ECO:0000259" key="1">
    <source>
        <dbReference type="PROSITE" id="PS50104"/>
    </source>
</evidence>
<gene>
    <name evidence="2" type="ORF">BROFUL_03360</name>
</gene>
<sequence>MAYIPGFEHDIFISYAHVDNCAIQGKSCWVNQFHEELEIALAKCIGRMGLVKIWRDMRLEGNQLLDNTIQSAIDKSALFLALTSHGYFHPDSYCPKELQLFHTKAQAEKYGLQMGDRSRIYNVLLSNIPYDKWPKEFSGMSGYPFHDAEKTDAVGMPTDPADKRFHDQLRKLVDSLHTMLQAFKTKAEGTATRKPGKETVSLKDIPCVFVSDVSDSLRSVRSRVVNDLQRKGIKIVSNIPPPYEARAHEERVSVVLKESVLSVHLLDGYSGREIEGEPDISYPRKQVELALNATAAQLIWASKDLDLETIEDECQKEFLTKLESDDRTRAAYDFIRGIPADLVPQIIEKIERLQTAAKANGAPHAVLLDTHVKDQRYALDLSKFLLENNIQPYINPQEDDPGKNMDALEARLKEVSMLMILFGSVNENWVRQRLSAALQLSFTKKFPIKYFCVFAIPPEKRDLNFNLGQAIRVHLIDNSKSASIESGALAPVLHLMQKGGAA</sequence>
<evidence type="ECO:0000313" key="3">
    <source>
        <dbReference type="Proteomes" id="UP000034954"/>
    </source>
</evidence>
<evidence type="ECO:0000313" key="2">
    <source>
        <dbReference type="EMBL" id="KKO17952.1"/>
    </source>
</evidence>